<dbReference type="Proteomes" id="UP000782554">
    <property type="component" value="Unassembled WGS sequence"/>
</dbReference>
<gene>
    <name evidence="1" type="ORF">K3181_04955</name>
</gene>
<reference evidence="1 2" key="1">
    <citation type="submission" date="2021-08" db="EMBL/GenBank/DDBJ databases">
        <title>Comparative Genomics Analysis of the Genus Qipengyuania Reveals Extensive Genetic Diversity and Metabolic Versatility, Including the Description of Fifteen Novel Species.</title>
        <authorList>
            <person name="Liu Y."/>
        </authorList>
    </citation>
    <scope>NUCLEOTIDE SEQUENCE [LARGE SCALE GENOMIC DNA]</scope>
    <source>
        <strain evidence="1 2">YG27</strain>
    </source>
</reference>
<evidence type="ECO:0000313" key="1">
    <source>
        <dbReference type="EMBL" id="MBX7500783.1"/>
    </source>
</evidence>
<keyword evidence="2" id="KW-1185">Reference proteome</keyword>
<dbReference type="Gene3D" id="1.25.40.380">
    <property type="entry name" value="Protein of unknown function DUF1810"/>
    <property type="match status" value="1"/>
</dbReference>
<name>A0ABS7JSZ9_9SPHN</name>
<comment type="caution">
    <text evidence="1">The sequence shown here is derived from an EMBL/GenBank/DDBJ whole genome shotgun (WGS) entry which is preliminary data.</text>
</comment>
<proteinExistence type="predicted"/>
<sequence>MSTTTEKACFDHFLKAQGGGVYDRALDEIREGAKTSHWMWFVFPQIAGLGTSATARKFALANAAEARSYCTHEELGPRLFEATEAMLDWAGTMSAEDILGPVDAMKFRSSMTLFEAACSDEDAQVFADALEQFFDGERDPLTLKRL</sequence>
<dbReference type="SUPFAM" id="SSF140736">
    <property type="entry name" value="Rv1873-like"/>
    <property type="match status" value="1"/>
</dbReference>
<dbReference type="InterPro" id="IPR014937">
    <property type="entry name" value="DUF1810"/>
</dbReference>
<dbReference type="InterPro" id="IPR036287">
    <property type="entry name" value="Rv1873-like_sf"/>
</dbReference>
<evidence type="ECO:0000313" key="2">
    <source>
        <dbReference type="Proteomes" id="UP000782554"/>
    </source>
</evidence>
<organism evidence="1 2">
    <name type="scientific">Qipengyuania mesophila</name>
    <dbReference type="NCBI Taxonomy" id="2867246"/>
    <lineage>
        <taxon>Bacteria</taxon>
        <taxon>Pseudomonadati</taxon>
        <taxon>Pseudomonadota</taxon>
        <taxon>Alphaproteobacteria</taxon>
        <taxon>Sphingomonadales</taxon>
        <taxon>Erythrobacteraceae</taxon>
        <taxon>Qipengyuania</taxon>
    </lineage>
</organism>
<dbReference type="PIRSF" id="PIRSF008546">
    <property type="entry name" value="UCP008546"/>
    <property type="match status" value="1"/>
</dbReference>
<protein>
    <submittedName>
        <fullName evidence="1">DUF1810 domain-containing protein</fullName>
    </submittedName>
</protein>
<dbReference type="RefSeq" id="WP_221601407.1">
    <property type="nucleotide sequence ID" value="NZ_JAIGNU010000001.1"/>
</dbReference>
<accession>A0ABS7JSZ9</accession>
<dbReference type="EMBL" id="JAIGNU010000001">
    <property type="protein sequence ID" value="MBX7500783.1"/>
    <property type="molecule type" value="Genomic_DNA"/>
</dbReference>
<dbReference type="Pfam" id="PF08837">
    <property type="entry name" value="DUF1810"/>
    <property type="match status" value="1"/>
</dbReference>